<sequence>MDLAAETNASADLAAATKAAADLATAYPAHQTINIILHVLEGEVGDDVQRQDCRRRRGDL</sequence>
<name>W9RPE8_9ROSA</name>
<evidence type="ECO:0000313" key="1">
    <source>
        <dbReference type="EMBL" id="EXB89625.1"/>
    </source>
</evidence>
<dbReference type="EMBL" id="KE345012">
    <property type="protein sequence ID" value="EXB89625.1"/>
    <property type="molecule type" value="Genomic_DNA"/>
</dbReference>
<reference evidence="2" key="1">
    <citation type="submission" date="2013-01" db="EMBL/GenBank/DDBJ databases">
        <title>Draft Genome Sequence of a Mulberry Tree, Morus notabilis C.K. Schneid.</title>
        <authorList>
            <person name="He N."/>
            <person name="Zhao S."/>
        </authorList>
    </citation>
    <scope>NUCLEOTIDE SEQUENCE</scope>
</reference>
<organism evidence="1 2">
    <name type="scientific">Morus notabilis</name>
    <dbReference type="NCBI Taxonomy" id="981085"/>
    <lineage>
        <taxon>Eukaryota</taxon>
        <taxon>Viridiplantae</taxon>
        <taxon>Streptophyta</taxon>
        <taxon>Embryophyta</taxon>
        <taxon>Tracheophyta</taxon>
        <taxon>Spermatophyta</taxon>
        <taxon>Magnoliopsida</taxon>
        <taxon>eudicotyledons</taxon>
        <taxon>Gunneridae</taxon>
        <taxon>Pentapetalae</taxon>
        <taxon>rosids</taxon>
        <taxon>fabids</taxon>
        <taxon>Rosales</taxon>
        <taxon>Moraceae</taxon>
        <taxon>Moreae</taxon>
        <taxon>Morus</taxon>
    </lineage>
</organism>
<dbReference type="Proteomes" id="UP000030645">
    <property type="component" value="Unassembled WGS sequence"/>
</dbReference>
<accession>W9RPE8</accession>
<evidence type="ECO:0000313" key="2">
    <source>
        <dbReference type="Proteomes" id="UP000030645"/>
    </source>
</evidence>
<dbReference type="AlphaFoldDB" id="W9RPE8"/>
<proteinExistence type="predicted"/>
<protein>
    <submittedName>
        <fullName evidence="1">Uncharacterized protein</fullName>
    </submittedName>
</protein>
<keyword evidence="2" id="KW-1185">Reference proteome</keyword>
<gene>
    <name evidence="1" type="ORF">L484_018726</name>
</gene>